<feature type="domain" description="Ig-like" evidence="2">
    <location>
        <begin position="355"/>
        <end position="433"/>
    </location>
</feature>
<name>A0A8T0AF63_SILME</name>
<dbReference type="Gene3D" id="2.60.40.10">
    <property type="entry name" value="Immunoglobulins"/>
    <property type="match status" value="5"/>
</dbReference>
<protein>
    <recommendedName>
        <fullName evidence="2">Ig-like domain-containing protein</fullName>
    </recommendedName>
</protein>
<dbReference type="InterPro" id="IPR007110">
    <property type="entry name" value="Ig-like_dom"/>
</dbReference>
<feature type="domain" description="Ig-like" evidence="2">
    <location>
        <begin position="17"/>
        <end position="105"/>
    </location>
</feature>
<evidence type="ECO:0000259" key="2">
    <source>
        <dbReference type="PROSITE" id="PS50835"/>
    </source>
</evidence>
<dbReference type="PROSITE" id="PS50835">
    <property type="entry name" value="IG_LIKE"/>
    <property type="match status" value="5"/>
</dbReference>
<proteinExistence type="predicted"/>
<dbReference type="AlphaFoldDB" id="A0A8T0AF63"/>
<dbReference type="SMART" id="SM00409">
    <property type="entry name" value="IG"/>
    <property type="match status" value="5"/>
</dbReference>
<evidence type="ECO:0000313" key="3">
    <source>
        <dbReference type="EMBL" id="KAF7689246.1"/>
    </source>
</evidence>
<evidence type="ECO:0000256" key="1">
    <source>
        <dbReference type="SAM" id="Phobius"/>
    </source>
</evidence>
<dbReference type="InterPro" id="IPR036179">
    <property type="entry name" value="Ig-like_dom_sf"/>
</dbReference>
<keyword evidence="4" id="KW-1185">Reference proteome</keyword>
<dbReference type="Pfam" id="PF13895">
    <property type="entry name" value="Ig_2"/>
    <property type="match status" value="3"/>
</dbReference>
<dbReference type="InterPro" id="IPR003598">
    <property type="entry name" value="Ig_sub2"/>
</dbReference>
<keyword evidence="1" id="KW-0812">Transmembrane</keyword>
<reference evidence="3" key="1">
    <citation type="submission" date="2020-08" db="EMBL/GenBank/DDBJ databases">
        <title>Chromosome-level assembly of Southern catfish (Silurus meridionalis) provides insights into visual adaptation to the nocturnal and benthic lifestyles.</title>
        <authorList>
            <person name="Zhang Y."/>
            <person name="Wang D."/>
            <person name="Peng Z."/>
        </authorList>
    </citation>
    <scope>NUCLEOTIDE SEQUENCE</scope>
    <source>
        <strain evidence="3">SWU-2019-XX</strain>
        <tissue evidence="3">Muscle</tissue>
    </source>
</reference>
<keyword evidence="1" id="KW-1133">Transmembrane helix</keyword>
<feature type="domain" description="Ig-like" evidence="2">
    <location>
        <begin position="439"/>
        <end position="516"/>
    </location>
</feature>
<accession>A0A8T0AF63</accession>
<dbReference type="Proteomes" id="UP000606274">
    <property type="component" value="Unassembled WGS sequence"/>
</dbReference>
<feature type="domain" description="Ig-like" evidence="2">
    <location>
        <begin position="262"/>
        <end position="350"/>
    </location>
</feature>
<dbReference type="Pfam" id="PF13927">
    <property type="entry name" value="Ig_3"/>
    <property type="match status" value="2"/>
</dbReference>
<evidence type="ECO:0000313" key="4">
    <source>
        <dbReference type="Proteomes" id="UP000606274"/>
    </source>
</evidence>
<feature type="domain" description="Ig-like" evidence="2">
    <location>
        <begin position="110"/>
        <end position="188"/>
    </location>
</feature>
<gene>
    <name evidence="3" type="ORF">HF521_012599</name>
</gene>
<sequence length="607" mass="66067">MYCFRFRTTKDKYQGVPGITLRVTDLQLIAPAEVTEGESVILTCKTTCSLTDPTFIWYKNTHDLTTNTFKSNELHLQRVSSEDAGSYNCAVRGSEHLPSPAQYLSVRYPPKNMSISPSGEIVEGSSVTLTCSSDSNPPVENYTWFKENEASPVGSGQSYRALQSGLYYCEVQNKLGSERSAAVSITITVAATDSVTEETEHINNSPYTTDSFNSHTFSLFGRRSGSSSHTVDIKEYGVINLHRGAVDVQRIVGDKGGYTGHPGVVLNVTDLQVIIPAEVTEGESVVLTCKTTCSLTDPTFIWYKNRHDLTTNSTESNKLHLQRVSSEDAGSYNCAVRGSEHLPSPAEYLSVRYSPKKLSVSISPSGEIVEGSSATLTCSSDANPPATCEWYKETKLVRKVPTYTIANVSSEDSGEYKCKCRNKVGHQYSSRLTLNVLSPSHGVSMSISISSNILEGSSVTLTCGSDANPPVETYKWFKEKQSSPVGSGQSYRALQNVQYYCKVLNKLGSVRSATVSITINDGFVIVYVAVGLGLFGLGALLSTLLWLRWNRQKKKADEGDHQNIGLSAKDDTYAALDPAGRKSDDVYHTLAISHPGSPGDTSTSSDY</sequence>
<organism evidence="3 4">
    <name type="scientific">Silurus meridionalis</name>
    <name type="common">Southern catfish</name>
    <name type="synonym">Silurus soldatovi meridionalis</name>
    <dbReference type="NCBI Taxonomy" id="175797"/>
    <lineage>
        <taxon>Eukaryota</taxon>
        <taxon>Metazoa</taxon>
        <taxon>Chordata</taxon>
        <taxon>Craniata</taxon>
        <taxon>Vertebrata</taxon>
        <taxon>Euteleostomi</taxon>
        <taxon>Actinopterygii</taxon>
        <taxon>Neopterygii</taxon>
        <taxon>Teleostei</taxon>
        <taxon>Ostariophysi</taxon>
        <taxon>Siluriformes</taxon>
        <taxon>Siluridae</taxon>
        <taxon>Silurus</taxon>
    </lineage>
</organism>
<dbReference type="InterPro" id="IPR013783">
    <property type="entry name" value="Ig-like_fold"/>
</dbReference>
<dbReference type="SMART" id="SM00408">
    <property type="entry name" value="IGc2"/>
    <property type="match status" value="5"/>
</dbReference>
<dbReference type="InterPro" id="IPR003599">
    <property type="entry name" value="Ig_sub"/>
</dbReference>
<keyword evidence="1" id="KW-0472">Membrane</keyword>
<dbReference type="PANTHER" id="PTHR46013">
    <property type="entry name" value="VASCULAR CELL ADHESION MOLECULE 1"/>
    <property type="match status" value="1"/>
</dbReference>
<comment type="caution">
    <text evidence="3">The sequence shown here is derived from an EMBL/GenBank/DDBJ whole genome shotgun (WGS) entry which is preliminary data.</text>
</comment>
<feature type="transmembrane region" description="Helical" evidence="1">
    <location>
        <begin position="524"/>
        <end position="547"/>
    </location>
</feature>
<dbReference type="SUPFAM" id="SSF48726">
    <property type="entry name" value="Immunoglobulin"/>
    <property type="match status" value="5"/>
</dbReference>
<dbReference type="EMBL" id="JABFDY010000024">
    <property type="protein sequence ID" value="KAF7689246.1"/>
    <property type="molecule type" value="Genomic_DNA"/>
</dbReference>
<dbReference type="PANTHER" id="PTHR46013:SF4">
    <property type="entry name" value="B-CELL RECEPTOR CD22-RELATED"/>
    <property type="match status" value="1"/>
</dbReference>